<dbReference type="EMBL" id="JBBKZU010000003">
    <property type="protein sequence ID" value="MEJ8810986.1"/>
    <property type="molecule type" value="Genomic_DNA"/>
</dbReference>
<proteinExistence type="predicted"/>
<name>A0ABU8VBY9_9BURK</name>
<evidence type="ECO:0000313" key="1">
    <source>
        <dbReference type="EMBL" id="MEJ8810986.1"/>
    </source>
</evidence>
<evidence type="ECO:0000313" key="2">
    <source>
        <dbReference type="Proteomes" id="UP001365846"/>
    </source>
</evidence>
<gene>
    <name evidence="1" type="ORF">WKW77_07885</name>
</gene>
<dbReference type="RefSeq" id="WP_340356305.1">
    <property type="nucleotide sequence ID" value="NZ_JBBKZU010000003.1"/>
</dbReference>
<dbReference type="Proteomes" id="UP001365846">
    <property type="component" value="Unassembled WGS sequence"/>
</dbReference>
<keyword evidence="2" id="KW-1185">Reference proteome</keyword>
<sequence length="294" mass="28017">MIVRRSGFPLPGVDPDEPAAGGDSIRTTVWGRVVIAGGTAGTMGEGAAAVRMGWIMGWLAGCRIVREGSARRPAVGVAFATLAGFAMSSGLEGAGAIVSAVLAGVSILGGCSRSASMTSLAGSGGTAATWGLAGNDGAAVGSLARGAAFGASTAGASAVRRGCGSVAGLGAGVSATVGGAGSATVCATGAGGEGARDAVLRINSTVRSTGLRESKLVPAIAITASASGSTIQRAAWTVRGCRWLSASSKVGRLRTALVVASGQAAAGAMTGCCIAIDGGLGIVDSGASSESSNA</sequence>
<comment type="caution">
    <text evidence="1">The sequence shown here is derived from an EMBL/GenBank/DDBJ whole genome shotgun (WGS) entry which is preliminary data.</text>
</comment>
<organism evidence="1 2">
    <name type="scientific">Variovorax ureilyticus</name>
    <dbReference type="NCBI Taxonomy" id="1836198"/>
    <lineage>
        <taxon>Bacteria</taxon>
        <taxon>Pseudomonadati</taxon>
        <taxon>Pseudomonadota</taxon>
        <taxon>Betaproteobacteria</taxon>
        <taxon>Burkholderiales</taxon>
        <taxon>Comamonadaceae</taxon>
        <taxon>Variovorax</taxon>
    </lineage>
</organism>
<protein>
    <submittedName>
        <fullName evidence="1">Uncharacterized protein</fullName>
    </submittedName>
</protein>
<reference evidence="1 2" key="1">
    <citation type="submission" date="2024-03" db="EMBL/GenBank/DDBJ databases">
        <title>Novel species of the genus Variovorax.</title>
        <authorList>
            <person name="Liu Q."/>
            <person name="Xin Y.-H."/>
        </authorList>
    </citation>
    <scope>NUCLEOTIDE SEQUENCE [LARGE SCALE GENOMIC DNA]</scope>
    <source>
        <strain evidence="1 2">KACC 18899</strain>
    </source>
</reference>
<accession>A0ABU8VBY9</accession>